<keyword evidence="1" id="KW-0812">Transmembrane</keyword>
<dbReference type="EMBL" id="BMAO01020346">
    <property type="protein sequence ID" value="GFQ66739.1"/>
    <property type="molecule type" value="Genomic_DNA"/>
</dbReference>
<proteinExistence type="predicted"/>
<evidence type="ECO:0000313" key="2">
    <source>
        <dbReference type="EMBL" id="GFQ66739.1"/>
    </source>
</evidence>
<comment type="caution">
    <text evidence="2">The sequence shown here is derived from an EMBL/GenBank/DDBJ whole genome shotgun (WGS) entry which is preliminary data.</text>
</comment>
<gene>
    <name evidence="2" type="ORF">TNCT_576501</name>
</gene>
<dbReference type="Proteomes" id="UP000887116">
    <property type="component" value="Unassembled WGS sequence"/>
</dbReference>
<feature type="transmembrane region" description="Helical" evidence="1">
    <location>
        <begin position="38"/>
        <end position="60"/>
    </location>
</feature>
<organism evidence="2 3">
    <name type="scientific">Trichonephila clavata</name>
    <name type="common">Joro spider</name>
    <name type="synonym">Nephila clavata</name>
    <dbReference type="NCBI Taxonomy" id="2740835"/>
    <lineage>
        <taxon>Eukaryota</taxon>
        <taxon>Metazoa</taxon>
        <taxon>Ecdysozoa</taxon>
        <taxon>Arthropoda</taxon>
        <taxon>Chelicerata</taxon>
        <taxon>Arachnida</taxon>
        <taxon>Araneae</taxon>
        <taxon>Araneomorphae</taxon>
        <taxon>Entelegynae</taxon>
        <taxon>Araneoidea</taxon>
        <taxon>Nephilidae</taxon>
        <taxon>Trichonephila</taxon>
    </lineage>
</organism>
<evidence type="ECO:0000313" key="3">
    <source>
        <dbReference type="Proteomes" id="UP000887116"/>
    </source>
</evidence>
<keyword evidence="1" id="KW-1133">Transmembrane helix</keyword>
<reference evidence="2" key="1">
    <citation type="submission" date="2020-07" db="EMBL/GenBank/DDBJ databases">
        <title>Multicomponent nature underlies the extraordinary mechanical properties of spider dragline silk.</title>
        <authorList>
            <person name="Kono N."/>
            <person name="Nakamura H."/>
            <person name="Mori M."/>
            <person name="Yoshida Y."/>
            <person name="Ohtoshi R."/>
            <person name="Malay A.D."/>
            <person name="Moran D.A.P."/>
            <person name="Tomita M."/>
            <person name="Numata K."/>
            <person name="Arakawa K."/>
        </authorList>
    </citation>
    <scope>NUCLEOTIDE SEQUENCE</scope>
</reference>
<keyword evidence="1" id="KW-0472">Membrane</keyword>
<feature type="transmembrane region" description="Helical" evidence="1">
    <location>
        <begin position="66"/>
        <end position="87"/>
    </location>
</feature>
<sequence length="110" mass="12280">MPALTSQPGTSVNRYRLQMMVFCVIPLQWMLKNMKFWGIALFLISILSMFMVSFLSYALPFSAGDFAIPIHLWLLWVLVVETNAVVLKDVSQVFLGAAILGKKPAGNCLV</sequence>
<evidence type="ECO:0000256" key="1">
    <source>
        <dbReference type="SAM" id="Phobius"/>
    </source>
</evidence>
<keyword evidence="3" id="KW-1185">Reference proteome</keyword>
<protein>
    <submittedName>
        <fullName evidence="2">Uncharacterized protein</fullName>
    </submittedName>
</protein>
<dbReference type="AlphaFoldDB" id="A0A8X6K9H9"/>
<name>A0A8X6K9H9_TRICU</name>
<accession>A0A8X6K9H9</accession>